<dbReference type="InterPro" id="IPR005135">
    <property type="entry name" value="Endo/exonuclease/phosphatase"/>
</dbReference>
<sequence>MEHYIAFWNVENLFDHKNAQRSDKLKRVLGRELNGWTAEKRDRKIAQLASIIRRLNDGKGPDILGVCEVENARVLQLLIQALQPLNRDYGLAHHDTADGRGIDVAFIYDQKRFTAREQFAHFIQKRSATRDLLQVNFESARGRRLILIGNHWPSRLPETYQSAPYRMMAGETLAYFHERIREIHGRDSAIMALGDFNDDPFSRSLREYALSERQRLKVTKARSARWLNAMWAFTTGGQGTFYYNNRAFLFDQFLLARGILTGKSGFSLVPGSVNIERFPEMMVGQYKKPRRFGRGRTIDLNGFSDHFPVSLRLREKTN</sequence>
<dbReference type="SUPFAM" id="SSF56219">
    <property type="entry name" value="DNase I-like"/>
    <property type="match status" value="1"/>
</dbReference>
<evidence type="ECO:0000259" key="1">
    <source>
        <dbReference type="Pfam" id="PF19580"/>
    </source>
</evidence>
<accession>A0A7V1PW79</accession>
<dbReference type="InterPro" id="IPR036691">
    <property type="entry name" value="Endo/exonu/phosph_ase_sf"/>
</dbReference>
<proteinExistence type="predicted"/>
<evidence type="ECO:0000313" key="2">
    <source>
        <dbReference type="EMBL" id="HED11791.1"/>
    </source>
</evidence>
<feature type="domain" description="Endonuclease/exonuclease/phosphatase" evidence="1">
    <location>
        <begin position="5"/>
        <end position="314"/>
    </location>
</feature>
<dbReference type="PANTHER" id="PTHR42834">
    <property type="entry name" value="ENDONUCLEASE/EXONUCLEASE/PHOSPHATASE FAMILY PROTEIN (AFU_ORTHOLOGUE AFUA_3G09210)"/>
    <property type="match status" value="1"/>
</dbReference>
<dbReference type="Proteomes" id="UP000886005">
    <property type="component" value="Unassembled WGS sequence"/>
</dbReference>
<comment type="caution">
    <text evidence="2">The sequence shown here is derived from an EMBL/GenBank/DDBJ whole genome shotgun (WGS) entry which is preliminary data.</text>
</comment>
<dbReference type="Pfam" id="PF19580">
    <property type="entry name" value="Exo_endo_phos_3"/>
    <property type="match status" value="1"/>
</dbReference>
<protein>
    <submittedName>
        <fullName evidence="2">Endonuclease/exonuclease/phosphatase</fullName>
    </submittedName>
</protein>
<keyword evidence="2" id="KW-0378">Hydrolase</keyword>
<reference evidence="2" key="1">
    <citation type="journal article" date="2020" name="mSystems">
        <title>Genome- and Community-Level Interaction Insights into Carbon Utilization and Element Cycling Functions of Hydrothermarchaeota in Hydrothermal Sediment.</title>
        <authorList>
            <person name="Zhou Z."/>
            <person name="Liu Y."/>
            <person name="Xu W."/>
            <person name="Pan J."/>
            <person name="Luo Z.H."/>
            <person name="Li M."/>
        </authorList>
    </citation>
    <scope>NUCLEOTIDE SEQUENCE [LARGE SCALE GENOMIC DNA]</scope>
    <source>
        <strain evidence="2">HyVt-456</strain>
    </source>
</reference>
<dbReference type="Gene3D" id="3.60.10.10">
    <property type="entry name" value="Endonuclease/exonuclease/phosphatase"/>
    <property type="match status" value="1"/>
</dbReference>
<dbReference type="EMBL" id="DRLD01000395">
    <property type="protein sequence ID" value="HED11791.1"/>
    <property type="molecule type" value="Genomic_DNA"/>
</dbReference>
<dbReference type="AlphaFoldDB" id="A0A7V1PW79"/>
<dbReference type="PANTHER" id="PTHR42834:SF1">
    <property type="entry name" value="ENDONUCLEASE_EXONUCLEASE_PHOSPHATASE FAMILY PROTEIN (AFU_ORTHOLOGUE AFUA_3G09210)"/>
    <property type="match status" value="1"/>
</dbReference>
<keyword evidence="2" id="KW-0255">Endonuclease</keyword>
<name>A0A7V1PW79_CALAY</name>
<dbReference type="GO" id="GO:0004519">
    <property type="term" value="F:endonuclease activity"/>
    <property type="evidence" value="ECO:0007669"/>
    <property type="project" value="UniProtKB-KW"/>
</dbReference>
<organism evidence="2">
    <name type="scientific">Caldithrix abyssi</name>
    <dbReference type="NCBI Taxonomy" id="187145"/>
    <lineage>
        <taxon>Bacteria</taxon>
        <taxon>Pseudomonadati</taxon>
        <taxon>Calditrichota</taxon>
        <taxon>Calditrichia</taxon>
        <taxon>Calditrichales</taxon>
        <taxon>Calditrichaceae</taxon>
        <taxon>Caldithrix</taxon>
    </lineage>
</organism>
<keyword evidence="2" id="KW-0540">Nuclease</keyword>
<gene>
    <name evidence="2" type="ORF">ENJ10_13950</name>
</gene>